<dbReference type="Proteomes" id="UP001143981">
    <property type="component" value="Unassembled WGS sequence"/>
</dbReference>
<dbReference type="GO" id="GO:0007034">
    <property type="term" value="P:vacuolar transport"/>
    <property type="evidence" value="ECO:0007669"/>
    <property type="project" value="TreeGrafter"/>
</dbReference>
<feature type="domain" description="FPL" evidence="3">
    <location>
        <begin position="72"/>
        <end position="226"/>
    </location>
</feature>
<organism evidence="4 5">
    <name type="scientific">Coemansia biformis</name>
    <dbReference type="NCBI Taxonomy" id="1286918"/>
    <lineage>
        <taxon>Eukaryota</taxon>
        <taxon>Fungi</taxon>
        <taxon>Fungi incertae sedis</taxon>
        <taxon>Zoopagomycota</taxon>
        <taxon>Kickxellomycotina</taxon>
        <taxon>Kickxellomycetes</taxon>
        <taxon>Kickxellales</taxon>
        <taxon>Kickxellaceae</taxon>
        <taxon>Coemansia</taxon>
    </lineage>
</organism>
<dbReference type="Pfam" id="PF09758">
    <property type="entry name" value="FPL"/>
    <property type="match status" value="1"/>
</dbReference>
<keyword evidence="1" id="KW-0072">Autophagy</keyword>
<feature type="non-terminal residue" evidence="4">
    <location>
        <position position="484"/>
    </location>
</feature>
<dbReference type="AlphaFoldDB" id="A0A9W8CS42"/>
<dbReference type="GO" id="GO:0006914">
    <property type="term" value="P:autophagy"/>
    <property type="evidence" value="ECO:0007669"/>
    <property type="project" value="UniProtKB-KW"/>
</dbReference>
<dbReference type="OrthoDB" id="294052at2759"/>
<dbReference type="PANTHER" id="PTHR21481">
    <property type="entry name" value="PROTEIN CLEC16A"/>
    <property type="match status" value="1"/>
</dbReference>
<dbReference type="GO" id="GO:0005770">
    <property type="term" value="C:late endosome"/>
    <property type="evidence" value="ECO:0007669"/>
    <property type="project" value="TreeGrafter"/>
</dbReference>
<dbReference type="GO" id="GO:1901096">
    <property type="term" value="P:regulation of autophagosome maturation"/>
    <property type="evidence" value="ECO:0007669"/>
    <property type="project" value="TreeGrafter"/>
</dbReference>
<reference evidence="4" key="1">
    <citation type="submission" date="2022-07" db="EMBL/GenBank/DDBJ databases">
        <title>Phylogenomic reconstructions and comparative analyses of Kickxellomycotina fungi.</title>
        <authorList>
            <person name="Reynolds N.K."/>
            <person name="Stajich J.E."/>
            <person name="Barry K."/>
            <person name="Grigoriev I.V."/>
            <person name="Crous P."/>
            <person name="Smith M.E."/>
        </authorList>
    </citation>
    <scope>NUCLEOTIDE SEQUENCE</scope>
    <source>
        <strain evidence="4">BCRC 34381</strain>
    </source>
</reference>
<dbReference type="EMBL" id="JANBOI010002137">
    <property type="protein sequence ID" value="KAJ1724240.1"/>
    <property type="molecule type" value="Genomic_DNA"/>
</dbReference>
<comment type="caution">
    <text evidence="4">The sequence shown here is derived from an EMBL/GenBank/DDBJ whole genome shotgun (WGS) entry which is preliminary data.</text>
</comment>
<feature type="region of interest" description="Disordered" evidence="2">
    <location>
        <begin position="9"/>
        <end position="42"/>
    </location>
</feature>
<protein>
    <submittedName>
        <fullName evidence="4">Protein CL16A</fullName>
    </submittedName>
</protein>
<evidence type="ECO:0000313" key="4">
    <source>
        <dbReference type="EMBL" id="KAJ1724240.1"/>
    </source>
</evidence>
<dbReference type="GO" id="GO:0016197">
    <property type="term" value="P:endosomal transport"/>
    <property type="evidence" value="ECO:0007669"/>
    <property type="project" value="TreeGrafter"/>
</dbReference>
<name>A0A9W8CS42_9FUNG</name>
<accession>A0A9W8CS42</accession>
<dbReference type="PANTHER" id="PTHR21481:SF0">
    <property type="entry name" value="PROTEIN CLEC16A"/>
    <property type="match status" value="1"/>
</dbReference>
<sequence length="484" mass="53913">MLGPFLALLGLPQQHQDEDEDNPGRPTPPGAQARSQEQQAESRRHQIERLAAYLHSAKVRPGTAKKIVESVRQVSEVVIWSDRHNTELLSLTVEVGLHQAMLGLLLLGRSAQQRSQAEGAVAVQILQTFSIILDSVTDTKFIYALLSNNFVNQLIAAPVDLENEEVLSYYIAFLKALSLRLTPSTIHFFFNELMDDFPLYTTAIAHFDHPDSMVRVAVRAITLNVFRINDPDALEFILNAPACAHFWEQVVCTLRGTYDDAFRILVEILGGGSPTAPKATTAVDSRTMTDVQGWAALDQVLEMHMGLLAYLSDILNLGVDRINQRVTDEFRDRILARTYVHAIEVGWRSGASFEETLFMQVVTLFLAHFFSIVRYSPLLVDTIVALFYVPGRSEPGDPSDDDKPRARLVHPFVPSPFESSRTLAPWLCVVLEILRNKAISPTTLVKSVLTPRRMLRTRALLESLTGSVSVDDCCSSMSNQSALT</sequence>
<proteinExistence type="predicted"/>
<dbReference type="GO" id="GO:0005794">
    <property type="term" value="C:Golgi apparatus"/>
    <property type="evidence" value="ECO:0007669"/>
    <property type="project" value="TreeGrafter"/>
</dbReference>
<evidence type="ECO:0000313" key="5">
    <source>
        <dbReference type="Proteomes" id="UP001143981"/>
    </source>
</evidence>
<dbReference type="InterPro" id="IPR019155">
    <property type="entry name" value="CLEC16A/TT9_N"/>
</dbReference>
<keyword evidence="5" id="KW-1185">Reference proteome</keyword>
<evidence type="ECO:0000256" key="1">
    <source>
        <dbReference type="ARBA" id="ARBA00023006"/>
    </source>
</evidence>
<evidence type="ECO:0000256" key="2">
    <source>
        <dbReference type="SAM" id="MobiDB-lite"/>
    </source>
</evidence>
<evidence type="ECO:0000259" key="3">
    <source>
        <dbReference type="Pfam" id="PF09758"/>
    </source>
</evidence>
<dbReference type="InterPro" id="IPR039272">
    <property type="entry name" value="CLEC16A/TT9"/>
</dbReference>
<gene>
    <name evidence="4" type="primary">CLEC16A</name>
    <name evidence="4" type="ORF">LPJ61_005755</name>
</gene>